<dbReference type="RefSeq" id="WP_185055771.1">
    <property type="nucleotide sequence ID" value="NZ_BAABIX010000014.1"/>
</dbReference>
<dbReference type="Gene3D" id="3.40.30.10">
    <property type="entry name" value="Glutaredoxin"/>
    <property type="match status" value="1"/>
</dbReference>
<dbReference type="SUPFAM" id="SSF52833">
    <property type="entry name" value="Thioredoxin-like"/>
    <property type="match status" value="1"/>
</dbReference>
<accession>A0A840PLQ3</accession>
<keyword evidence="3" id="KW-1185">Reference proteome</keyword>
<dbReference type="Pfam" id="PF00578">
    <property type="entry name" value="AhpC-TSA"/>
    <property type="match status" value="1"/>
</dbReference>
<dbReference type="PANTHER" id="PTHR42852">
    <property type="entry name" value="THIOL:DISULFIDE INTERCHANGE PROTEIN DSBE"/>
    <property type="match status" value="1"/>
</dbReference>
<dbReference type="InterPro" id="IPR000866">
    <property type="entry name" value="AhpC/TSA"/>
</dbReference>
<dbReference type="InterPro" id="IPR013766">
    <property type="entry name" value="Thioredoxin_domain"/>
</dbReference>
<dbReference type="EMBL" id="JACHGN010000026">
    <property type="protein sequence ID" value="MBB5138913.1"/>
    <property type="molecule type" value="Genomic_DNA"/>
</dbReference>
<protein>
    <submittedName>
        <fullName evidence="2">Peroxiredoxin</fullName>
    </submittedName>
</protein>
<dbReference type="PANTHER" id="PTHR42852:SF17">
    <property type="entry name" value="THIOREDOXIN-LIKE PROTEIN HI_1115"/>
    <property type="match status" value="1"/>
</dbReference>
<gene>
    <name evidence="2" type="ORF">HNP84_008675</name>
</gene>
<sequence length="337" mass="36461">MITLLTGGRVEQVDGLVVPAGEPVLGWERKPHGWCRGEACIPAFRAAEAETPEGVDLVRFAGLLSRPVVLDREEGVLAIGEPAELAVDHAPGFALDLPQGGRFELSALRGSKVALVFWASWCGCRYDIPAWDALHRELSAAGGFTLVSVSLDRDPADAAPWIADVAHPALIDAEGVVAELYNIVNVPTVVWVDEEGRIARPQDTMTATDTFRSMNNLSAEAATAALRRWVLADEPGLTAEEARAHLRLPTEEERTARLHARVAAWLFRRGRTAAARRHLDAAAALAPHDVSIRRGLMPLDGVDPFGEAYFELRAELEAAGVPIYRPLPDWQAPSASS</sequence>
<dbReference type="CDD" id="cd02966">
    <property type="entry name" value="TlpA_like_family"/>
    <property type="match status" value="1"/>
</dbReference>
<dbReference type="PROSITE" id="PS51352">
    <property type="entry name" value="THIOREDOXIN_2"/>
    <property type="match status" value="1"/>
</dbReference>
<dbReference type="GO" id="GO:0016491">
    <property type="term" value="F:oxidoreductase activity"/>
    <property type="evidence" value="ECO:0007669"/>
    <property type="project" value="InterPro"/>
</dbReference>
<proteinExistence type="predicted"/>
<evidence type="ECO:0000313" key="2">
    <source>
        <dbReference type="EMBL" id="MBB5138913.1"/>
    </source>
</evidence>
<reference evidence="2 3" key="1">
    <citation type="submission" date="2020-08" db="EMBL/GenBank/DDBJ databases">
        <title>Genomic Encyclopedia of Type Strains, Phase IV (KMG-IV): sequencing the most valuable type-strain genomes for metagenomic binning, comparative biology and taxonomic classification.</title>
        <authorList>
            <person name="Goeker M."/>
        </authorList>
    </citation>
    <scope>NUCLEOTIDE SEQUENCE [LARGE SCALE GENOMIC DNA]</scope>
    <source>
        <strain evidence="2 3">DSM 45615</strain>
    </source>
</reference>
<name>A0A840PLQ3_9ACTN</name>
<evidence type="ECO:0000259" key="1">
    <source>
        <dbReference type="PROSITE" id="PS51352"/>
    </source>
</evidence>
<dbReference type="AlphaFoldDB" id="A0A840PLQ3"/>
<organism evidence="2 3">
    <name type="scientific">Thermocatellispora tengchongensis</name>
    <dbReference type="NCBI Taxonomy" id="1073253"/>
    <lineage>
        <taxon>Bacteria</taxon>
        <taxon>Bacillati</taxon>
        <taxon>Actinomycetota</taxon>
        <taxon>Actinomycetes</taxon>
        <taxon>Streptosporangiales</taxon>
        <taxon>Streptosporangiaceae</taxon>
        <taxon>Thermocatellispora</taxon>
    </lineage>
</organism>
<dbReference type="Proteomes" id="UP000578449">
    <property type="component" value="Unassembled WGS sequence"/>
</dbReference>
<evidence type="ECO:0000313" key="3">
    <source>
        <dbReference type="Proteomes" id="UP000578449"/>
    </source>
</evidence>
<comment type="caution">
    <text evidence="2">The sequence shown here is derived from an EMBL/GenBank/DDBJ whole genome shotgun (WGS) entry which is preliminary data.</text>
</comment>
<dbReference type="InterPro" id="IPR050553">
    <property type="entry name" value="Thioredoxin_ResA/DsbE_sf"/>
</dbReference>
<dbReference type="InterPro" id="IPR036249">
    <property type="entry name" value="Thioredoxin-like_sf"/>
</dbReference>
<dbReference type="GO" id="GO:0016209">
    <property type="term" value="F:antioxidant activity"/>
    <property type="evidence" value="ECO:0007669"/>
    <property type="project" value="InterPro"/>
</dbReference>
<feature type="domain" description="Thioredoxin" evidence="1">
    <location>
        <begin position="84"/>
        <end position="223"/>
    </location>
</feature>